<dbReference type="Proteomes" id="UP000014387">
    <property type="component" value="Unassembled WGS sequence"/>
</dbReference>
<organism evidence="2 3">
    <name type="scientific">Gleimia europaea ACS-120-V-Col10b</name>
    <dbReference type="NCBI Taxonomy" id="883069"/>
    <lineage>
        <taxon>Bacteria</taxon>
        <taxon>Bacillati</taxon>
        <taxon>Actinomycetota</taxon>
        <taxon>Actinomycetes</taxon>
        <taxon>Actinomycetales</taxon>
        <taxon>Actinomycetaceae</taxon>
        <taxon>Gleimia</taxon>
    </lineage>
</organism>
<evidence type="ECO:0000313" key="2">
    <source>
        <dbReference type="EMBL" id="EPD31527.1"/>
    </source>
</evidence>
<dbReference type="RefSeq" id="WP_016444637.1">
    <property type="nucleotide sequence ID" value="NZ_KE150266.1"/>
</dbReference>
<feature type="region of interest" description="Disordered" evidence="1">
    <location>
        <begin position="1"/>
        <end position="30"/>
    </location>
</feature>
<keyword evidence="3" id="KW-1185">Reference proteome</keyword>
<evidence type="ECO:0000313" key="3">
    <source>
        <dbReference type="Proteomes" id="UP000014387"/>
    </source>
</evidence>
<name>A0A9W5RFM5_9ACTO</name>
<sequence>MSSGKGSAQMTWNGSGEQSEKAENASRNLDKLLRDTRRRLYAAAASADAEVFGEVQALPNSEVEAMERRLRGGLRSAELDHRRAVARLASPETPLPFADAASEFETSGRIQGRAGTQYSREASVNEGERSQLMGASLGKLGLSELGFTKGLPVGELPRFSVKPGQAIVVIGQNGRPEDALDVASRLGVRINAPYEIVLAGARTVNPGAGPRARSAEEFAQIREENPHAVVILSVVNSAVESHQRNAARIISSTDFAAVWVVVDARCDMGIITRAVNDLPGEVEASMIALTHVWEAAKPGQVLECGIPVGLIDGAPASTPLWSLVADDAYIRMVSRNKEQ</sequence>
<accession>A0A9W5RFM5</accession>
<feature type="compositionally biased region" description="Polar residues" evidence="1">
    <location>
        <begin position="1"/>
        <end position="17"/>
    </location>
</feature>
<protein>
    <submittedName>
        <fullName evidence="2">Uncharacterized protein</fullName>
    </submittedName>
</protein>
<evidence type="ECO:0000256" key="1">
    <source>
        <dbReference type="SAM" id="MobiDB-lite"/>
    </source>
</evidence>
<comment type="caution">
    <text evidence="2">The sequence shown here is derived from an EMBL/GenBank/DDBJ whole genome shotgun (WGS) entry which is preliminary data.</text>
</comment>
<proteinExistence type="predicted"/>
<reference evidence="2 3" key="1">
    <citation type="submission" date="2013-05" db="EMBL/GenBank/DDBJ databases">
        <title>The Genome Sequence of Actinomyces europaeus ACS-120-V-COL10B.</title>
        <authorList>
            <consortium name="The Broad Institute Genomics Platform"/>
            <person name="Earl A."/>
            <person name="Ward D."/>
            <person name="Feldgarden M."/>
            <person name="Gevers D."/>
            <person name="Saerens B."/>
            <person name="Vaneechoutte M."/>
            <person name="Walker B."/>
            <person name="Young S."/>
            <person name="Zeng Q."/>
            <person name="Gargeya S."/>
            <person name="Fitzgerald M."/>
            <person name="Haas B."/>
            <person name="Abouelleil A."/>
            <person name="Allen A.W."/>
            <person name="Alvarado L."/>
            <person name="Arachchi H.M."/>
            <person name="Berlin A.M."/>
            <person name="Chapman S.B."/>
            <person name="Gainer-Dewar J."/>
            <person name="Goldberg J."/>
            <person name="Griggs A."/>
            <person name="Gujja S."/>
            <person name="Hansen M."/>
            <person name="Howarth C."/>
            <person name="Imamovic A."/>
            <person name="Ireland A."/>
            <person name="Larimer J."/>
            <person name="McCowan C."/>
            <person name="Murphy C."/>
            <person name="Pearson M."/>
            <person name="Poon T.W."/>
            <person name="Priest M."/>
            <person name="Roberts A."/>
            <person name="Saif S."/>
            <person name="Shea T."/>
            <person name="Sisk P."/>
            <person name="Sykes S."/>
            <person name="Wortman J."/>
            <person name="Nusbaum C."/>
            <person name="Birren B."/>
        </authorList>
    </citation>
    <scope>NUCLEOTIDE SEQUENCE [LARGE SCALE GENOMIC DNA]</scope>
    <source>
        <strain evidence="2 3">ACS-120-V-Col10b</strain>
    </source>
</reference>
<dbReference type="AlphaFoldDB" id="A0A9W5RFM5"/>
<gene>
    <name evidence="2" type="ORF">HMPREF9238_01303</name>
</gene>
<dbReference type="EMBL" id="AGWN01000001">
    <property type="protein sequence ID" value="EPD31527.1"/>
    <property type="molecule type" value="Genomic_DNA"/>
</dbReference>
<feature type="compositionally biased region" description="Basic and acidic residues" evidence="1">
    <location>
        <begin position="18"/>
        <end position="30"/>
    </location>
</feature>